<feature type="region of interest" description="Disordered" evidence="1">
    <location>
        <begin position="92"/>
        <end position="113"/>
    </location>
</feature>
<dbReference type="InterPro" id="IPR013083">
    <property type="entry name" value="Znf_RING/FYVE/PHD"/>
</dbReference>
<evidence type="ECO:0000313" key="3">
    <source>
        <dbReference type="Proteomes" id="UP000281549"/>
    </source>
</evidence>
<organism evidence="2 3">
    <name type="scientific">Rozella allomycis (strain CSF55)</name>
    <dbReference type="NCBI Taxonomy" id="988480"/>
    <lineage>
        <taxon>Eukaryota</taxon>
        <taxon>Fungi</taxon>
        <taxon>Fungi incertae sedis</taxon>
        <taxon>Cryptomycota</taxon>
        <taxon>Cryptomycota incertae sedis</taxon>
        <taxon>Rozella</taxon>
    </lineage>
</organism>
<protein>
    <recommendedName>
        <fullName evidence="4">RING-type domain-containing protein</fullName>
    </recommendedName>
</protein>
<dbReference type="PANTHER" id="PTHR46537">
    <property type="entry name" value="OS11G0578200 PROTEIN"/>
    <property type="match status" value="1"/>
</dbReference>
<reference evidence="3" key="1">
    <citation type="journal article" date="2018" name="Nat. Microbiol.">
        <title>Leveraging single-cell genomics to expand the fungal tree of life.</title>
        <authorList>
            <person name="Ahrendt S.R."/>
            <person name="Quandt C.A."/>
            <person name="Ciobanu D."/>
            <person name="Clum A."/>
            <person name="Salamov A."/>
            <person name="Andreopoulos B."/>
            <person name="Cheng J.F."/>
            <person name="Woyke T."/>
            <person name="Pelin A."/>
            <person name="Henrissat B."/>
            <person name="Reynolds N.K."/>
            <person name="Benny G.L."/>
            <person name="Smith M.E."/>
            <person name="James T.Y."/>
            <person name="Grigoriev I.V."/>
        </authorList>
    </citation>
    <scope>NUCLEOTIDE SEQUENCE [LARGE SCALE GENOMIC DNA]</scope>
    <source>
        <strain evidence="3">CSF55</strain>
    </source>
</reference>
<dbReference type="InterPro" id="IPR044592">
    <property type="entry name" value="RING1A/B"/>
</dbReference>
<dbReference type="Proteomes" id="UP000281549">
    <property type="component" value="Unassembled WGS sequence"/>
</dbReference>
<feature type="compositionally biased region" description="Basic and acidic residues" evidence="1">
    <location>
        <begin position="99"/>
        <end position="111"/>
    </location>
</feature>
<gene>
    <name evidence="2" type="ORF">ROZALSC1DRAFT_27335</name>
</gene>
<dbReference type="EMBL" id="ML004974">
    <property type="protein sequence ID" value="RKP21235.1"/>
    <property type="molecule type" value="Genomic_DNA"/>
</dbReference>
<accession>A0A4P9YNQ1</accession>
<name>A0A4P9YNQ1_ROZAC</name>
<evidence type="ECO:0000313" key="2">
    <source>
        <dbReference type="EMBL" id="RKP21235.1"/>
    </source>
</evidence>
<proteinExistence type="predicted"/>
<evidence type="ECO:0000256" key="1">
    <source>
        <dbReference type="SAM" id="MobiDB-lite"/>
    </source>
</evidence>
<sequence>MDSQIVENNAESFTDSIRSELKCPICLGILKNPVYIDFVILALTHLYCPTCRAKCPSRRSLRPDFRFSMIINTLFPDLKAYEDNQDSWMTPNKFNITPNKRDRSHDIETPPKPKHVKHELCLEIKLSTFPNDRVTPSLEKSYLKTIERCLGKDHLVKLSDDFMILDLVQSGEVLRKDLCLYYSIVDNIIKQ</sequence>
<dbReference type="Gene3D" id="3.30.40.10">
    <property type="entry name" value="Zinc/RING finger domain, C3HC4 (zinc finger)"/>
    <property type="match status" value="1"/>
</dbReference>
<dbReference type="AlphaFoldDB" id="A0A4P9YNQ1"/>
<dbReference type="PANTHER" id="PTHR46537:SF3">
    <property type="entry name" value="E3 UBIQUITIN-PROTEIN LIGASE RING1A"/>
    <property type="match status" value="1"/>
</dbReference>
<evidence type="ECO:0008006" key="4">
    <source>
        <dbReference type="Google" id="ProtNLM"/>
    </source>
</evidence>
<dbReference type="SUPFAM" id="SSF57850">
    <property type="entry name" value="RING/U-box"/>
    <property type="match status" value="1"/>
</dbReference>